<dbReference type="InterPro" id="IPR009057">
    <property type="entry name" value="Homeodomain-like_sf"/>
</dbReference>
<dbReference type="PROSITE" id="PS50977">
    <property type="entry name" value="HTH_TETR_2"/>
    <property type="match status" value="1"/>
</dbReference>
<keyword evidence="7" id="KW-1185">Reference proteome</keyword>
<evidence type="ECO:0000256" key="1">
    <source>
        <dbReference type="ARBA" id="ARBA00023015"/>
    </source>
</evidence>
<evidence type="ECO:0000259" key="5">
    <source>
        <dbReference type="PROSITE" id="PS50977"/>
    </source>
</evidence>
<keyword evidence="1" id="KW-0805">Transcription regulation</keyword>
<keyword evidence="3" id="KW-0804">Transcription</keyword>
<dbReference type="SUPFAM" id="SSF46689">
    <property type="entry name" value="Homeodomain-like"/>
    <property type="match status" value="1"/>
</dbReference>
<organism evidence="6 7">
    <name type="scientific">Parafrankia irregularis</name>
    <dbReference type="NCBI Taxonomy" id="795642"/>
    <lineage>
        <taxon>Bacteria</taxon>
        <taxon>Bacillati</taxon>
        <taxon>Actinomycetota</taxon>
        <taxon>Actinomycetes</taxon>
        <taxon>Frankiales</taxon>
        <taxon>Frankiaceae</taxon>
        <taxon>Parafrankia</taxon>
    </lineage>
</organism>
<name>A0A0S4QNR0_9ACTN</name>
<feature type="domain" description="HTH tetR-type" evidence="5">
    <location>
        <begin position="15"/>
        <end position="75"/>
    </location>
</feature>
<protein>
    <submittedName>
        <fullName evidence="6">DNA-binding transcriptional regulator, AcrR family</fullName>
    </submittedName>
</protein>
<dbReference type="Gene3D" id="1.10.357.10">
    <property type="entry name" value="Tetracycline Repressor, domain 2"/>
    <property type="match status" value="1"/>
</dbReference>
<dbReference type="Pfam" id="PF00440">
    <property type="entry name" value="TetR_N"/>
    <property type="match status" value="1"/>
</dbReference>
<dbReference type="AlphaFoldDB" id="A0A0S4QNR0"/>
<accession>A0A0S4QNR0</accession>
<dbReference type="Pfam" id="PF16859">
    <property type="entry name" value="TetR_C_11"/>
    <property type="match status" value="1"/>
</dbReference>
<evidence type="ECO:0000256" key="4">
    <source>
        <dbReference type="PROSITE-ProRule" id="PRU00335"/>
    </source>
</evidence>
<dbReference type="SUPFAM" id="SSF48498">
    <property type="entry name" value="Tetracyclin repressor-like, C-terminal domain"/>
    <property type="match status" value="1"/>
</dbReference>
<evidence type="ECO:0000313" key="7">
    <source>
        <dbReference type="Proteomes" id="UP000198802"/>
    </source>
</evidence>
<dbReference type="Proteomes" id="UP000198802">
    <property type="component" value="Unassembled WGS sequence"/>
</dbReference>
<dbReference type="GO" id="GO:0000976">
    <property type="term" value="F:transcription cis-regulatory region binding"/>
    <property type="evidence" value="ECO:0007669"/>
    <property type="project" value="TreeGrafter"/>
</dbReference>
<dbReference type="PANTHER" id="PTHR30055">
    <property type="entry name" value="HTH-TYPE TRANSCRIPTIONAL REGULATOR RUTR"/>
    <property type="match status" value="1"/>
</dbReference>
<dbReference type="PANTHER" id="PTHR30055:SF230">
    <property type="entry name" value="TRANSCRIPTIONAL REGULATORY PROTEIN (PROBABLY TETR-FAMILY)-RELATED"/>
    <property type="match status" value="1"/>
</dbReference>
<reference evidence="7" key="1">
    <citation type="submission" date="2015-11" db="EMBL/GenBank/DDBJ databases">
        <authorList>
            <person name="Varghese N."/>
        </authorList>
    </citation>
    <scope>NUCLEOTIDE SEQUENCE [LARGE SCALE GENOMIC DNA]</scope>
    <source>
        <strain evidence="7">DSM 45899</strain>
    </source>
</reference>
<proteinExistence type="predicted"/>
<evidence type="ECO:0000313" key="6">
    <source>
        <dbReference type="EMBL" id="CUU57101.1"/>
    </source>
</evidence>
<evidence type="ECO:0000256" key="3">
    <source>
        <dbReference type="ARBA" id="ARBA00023163"/>
    </source>
</evidence>
<dbReference type="InterPro" id="IPR001647">
    <property type="entry name" value="HTH_TetR"/>
</dbReference>
<dbReference type="InterPro" id="IPR050109">
    <property type="entry name" value="HTH-type_TetR-like_transc_reg"/>
</dbReference>
<gene>
    <name evidence="6" type="ORF">Ga0074812_110116</name>
</gene>
<evidence type="ECO:0000256" key="2">
    <source>
        <dbReference type="ARBA" id="ARBA00023125"/>
    </source>
</evidence>
<feature type="DNA-binding region" description="H-T-H motif" evidence="4">
    <location>
        <begin position="38"/>
        <end position="57"/>
    </location>
</feature>
<dbReference type="InterPro" id="IPR036271">
    <property type="entry name" value="Tet_transcr_reg_TetR-rel_C_sf"/>
</dbReference>
<dbReference type="InterPro" id="IPR011075">
    <property type="entry name" value="TetR_C"/>
</dbReference>
<dbReference type="RefSeq" id="WP_091278117.1">
    <property type="nucleotide sequence ID" value="NZ_FAOZ01000010.1"/>
</dbReference>
<keyword evidence="2 4" id="KW-0238">DNA-binding</keyword>
<dbReference type="EMBL" id="FAOZ01000010">
    <property type="protein sequence ID" value="CUU57101.1"/>
    <property type="molecule type" value="Genomic_DNA"/>
</dbReference>
<dbReference type="GO" id="GO:0003700">
    <property type="term" value="F:DNA-binding transcription factor activity"/>
    <property type="evidence" value="ECO:0007669"/>
    <property type="project" value="TreeGrafter"/>
</dbReference>
<sequence>MTEPARRRPGRPRDTSIDERALASTRELLVQRGFDATTIQAVAGHSGVHASAIYRRWGSRIELIEEATFPGLSPLSVRPTGDLRRDLRRFIRAYVAAFDAPAARAAAAGLLAHYQTGGRQRPPELYLRVSARPQFQDILCAAPAGSVDPAVDPDDVFDLLLGAVLTRTLLFNATARRRPIERTVEMILRVLQPQAVPIRTESHDQ</sequence>